<evidence type="ECO:0000256" key="8">
    <source>
        <dbReference type="SAM" id="Phobius"/>
    </source>
</evidence>
<dbReference type="InterPro" id="IPR016763">
    <property type="entry name" value="VAP"/>
</dbReference>
<evidence type="ECO:0000313" key="10">
    <source>
        <dbReference type="Proteomes" id="UP000504603"/>
    </source>
</evidence>
<dbReference type="InterPro" id="IPR013783">
    <property type="entry name" value="Ig-like_fold"/>
</dbReference>
<dbReference type="RefSeq" id="XP_022154808.1">
    <property type="nucleotide sequence ID" value="XM_022299116.1"/>
</dbReference>
<evidence type="ECO:0000313" key="11">
    <source>
        <dbReference type="RefSeq" id="XP_022154808.1"/>
    </source>
</evidence>
<dbReference type="FunFam" id="2.60.40.10:FF:000813">
    <property type="entry name" value="Vesicle-associated protein 1-1"/>
    <property type="match status" value="1"/>
</dbReference>
<evidence type="ECO:0000256" key="7">
    <source>
        <dbReference type="SAM" id="MobiDB-lite"/>
    </source>
</evidence>
<dbReference type="Proteomes" id="UP000504603">
    <property type="component" value="Unplaced"/>
</dbReference>
<evidence type="ECO:0000256" key="6">
    <source>
        <dbReference type="SAM" id="Coils"/>
    </source>
</evidence>
<feature type="domain" description="MSP" evidence="9">
    <location>
        <begin position="6"/>
        <end position="126"/>
    </location>
</feature>
<reference evidence="11" key="1">
    <citation type="submission" date="2025-08" db="UniProtKB">
        <authorList>
            <consortium name="RefSeq"/>
        </authorList>
    </citation>
    <scope>IDENTIFICATION</scope>
    <source>
        <strain evidence="11">OHB3-1</strain>
    </source>
</reference>
<gene>
    <name evidence="11" type="primary">LOC111021973</name>
</gene>
<evidence type="ECO:0000256" key="3">
    <source>
        <dbReference type="ARBA" id="ARBA00022692"/>
    </source>
</evidence>
<evidence type="ECO:0000256" key="5">
    <source>
        <dbReference type="ARBA" id="ARBA00023136"/>
    </source>
</evidence>
<feature type="compositionally biased region" description="Low complexity" evidence="7">
    <location>
        <begin position="141"/>
        <end position="151"/>
    </location>
</feature>
<feature type="coiled-coil region" evidence="6">
    <location>
        <begin position="178"/>
        <end position="212"/>
    </location>
</feature>
<evidence type="ECO:0000259" key="9">
    <source>
        <dbReference type="PROSITE" id="PS50202"/>
    </source>
</evidence>
<accession>A0A6J1DLB2</accession>
<keyword evidence="5 8" id="KW-0472">Membrane</keyword>
<dbReference type="InterPro" id="IPR008962">
    <property type="entry name" value="PapD-like_sf"/>
</dbReference>
<dbReference type="InterPro" id="IPR000535">
    <property type="entry name" value="MSP_dom"/>
</dbReference>
<dbReference type="OrthoDB" id="264603at2759"/>
<dbReference type="SUPFAM" id="SSF49354">
    <property type="entry name" value="PapD-like"/>
    <property type="match status" value="1"/>
</dbReference>
<keyword evidence="6" id="KW-0175">Coiled coil</keyword>
<comment type="subcellular location">
    <subcellularLocation>
        <location evidence="1">Membrane</location>
        <topology evidence="1">Single-pass type IV membrane protein</topology>
    </subcellularLocation>
</comment>
<evidence type="ECO:0000256" key="1">
    <source>
        <dbReference type="ARBA" id="ARBA00004211"/>
    </source>
</evidence>
<dbReference type="KEGG" id="mcha:111021973"/>
<feature type="transmembrane region" description="Helical" evidence="8">
    <location>
        <begin position="220"/>
        <end position="239"/>
    </location>
</feature>
<dbReference type="PROSITE" id="PS50202">
    <property type="entry name" value="MSP"/>
    <property type="match status" value="1"/>
</dbReference>
<dbReference type="GO" id="GO:0005886">
    <property type="term" value="C:plasma membrane"/>
    <property type="evidence" value="ECO:0007669"/>
    <property type="project" value="TreeGrafter"/>
</dbReference>
<dbReference type="AlphaFoldDB" id="A0A6J1DLB2"/>
<keyword evidence="10" id="KW-1185">Reference proteome</keyword>
<proteinExistence type="inferred from homology"/>
<dbReference type="GO" id="GO:0005789">
    <property type="term" value="C:endoplasmic reticulum membrane"/>
    <property type="evidence" value="ECO:0007669"/>
    <property type="project" value="InterPro"/>
</dbReference>
<evidence type="ECO:0000256" key="2">
    <source>
        <dbReference type="ARBA" id="ARBA00008932"/>
    </source>
</evidence>
<comment type="similarity">
    <text evidence="2">Belongs to the VAMP-associated protein (VAP) (TC 9.B.17) family.</text>
</comment>
<dbReference type="GO" id="GO:0061817">
    <property type="term" value="P:endoplasmic reticulum-plasma membrane tethering"/>
    <property type="evidence" value="ECO:0007669"/>
    <property type="project" value="TreeGrafter"/>
</dbReference>
<keyword evidence="3 8" id="KW-0812">Transmembrane</keyword>
<dbReference type="Gene3D" id="2.60.40.10">
    <property type="entry name" value="Immunoglobulins"/>
    <property type="match status" value="1"/>
</dbReference>
<dbReference type="GO" id="GO:0090158">
    <property type="term" value="P:endoplasmic reticulum membrane organization"/>
    <property type="evidence" value="ECO:0007669"/>
    <property type="project" value="TreeGrafter"/>
</dbReference>
<organism evidence="10 11">
    <name type="scientific">Momordica charantia</name>
    <name type="common">Bitter gourd</name>
    <name type="synonym">Balsam pear</name>
    <dbReference type="NCBI Taxonomy" id="3673"/>
    <lineage>
        <taxon>Eukaryota</taxon>
        <taxon>Viridiplantae</taxon>
        <taxon>Streptophyta</taxon>
        <taxon>Embryophyta</taxon>
        <taxon>Tracheophyta</taxon>
        <taxon>Spermatophyta</taxon>
        <taxon>Magnoliopsida</taxon>
        <taxon>eudicotyledons</taxon>
        <taxon>Gunneridae</taxon>
        <taxon>Pentapetalae</taxon>
        <taxon>rosids</taxon>
        <taxon>fabids</taxon>
        <taxon>Cucurbitales</taxon>
        <taxon>Cucurbitaceae</taxon>
        <taxon>Momordiceae</taxon>
        <taxon>Momordica</taxon>
    </lineage>
</organism>
<sequence length="242" mass="26782">MSTGELLSIEPLELKFPFELKKQISCSLQLSNKTESYVAFKVKTTNPKKYCVRPNTGIVSPRSTCDVIVTMQAQKEAPADMQCKDKFLLQSVKTVDGASAKEINAEMFNKEAGHVVEECKLKVVYVSPPQPPSPVPEGSEEGSSPRGSVSENGNFNDTELNTQATRGYVERLEPQDKSAEARALITKLTEEKNNAIQQNNKLRQELELLKREGRKNAGGISFLFVILIGLIGIIFGYIIKKT</sequence>
<dbReference type="GeneID" id="111021973"/>
<dbReference type="PANTHER" id="PTHR10809:SF6">
    <property type="entry name" value="AT11025P-RELATED"/>
    <property type="match status" value="1"/>
</dbReference>
<keyword evidence="4 8" id="KW-1133">Transmembrane helix</keyword>
<dbReference type="PANTHER" id="PTHR10809">
    <property type="entry name" value="VESICLE-ASSOCIATED MEMBRANE PROTEIN-ASSOCIATED PROTEIN"/>
    <property type="match status" value="1"/>
</dbReference>
<feature type="compositionally biased region" description="Polar residues" evidence="7">
    <location>
        <begin position="152"/>
        <end position="165"/>
    </location>
</feature>
<dbReference type="PIRSF" id="PIRSF019693">
    <property type="entry name" value="VAMP-associated"/>
    <property type="match status" value="1"/>
</dbReference>
<protein>
    <submittedName>
        <fullName evidence="11">Vesicle-associated protein 1-2 isoform X1</fullName>
    </submittedName>
</protein>
<evidence type="ECO:0000256" key="4">
    <source>
        <dbReference type="ARBA" id="ARBA00022989"/>
    </source>
</evidence>
<feature type="region of interest" description="Disordered" evidence="7">
    <location>
        <begin position="128"/>
        <end position="175"/>
    </location>
</feature>
<name>A0A6J1DLB2_MOMCH</name>
<dbReference type="Pfam" id="PF00635">
    <property type="entry name" value="Motile_Sperm"/>
    <property type="match status" value="1"/>
</dbReference>